<feature type="signal peptide" evidence="5">
    <location>
        <begin position="1"/>
        <end position="18"/>
    </location>
</feature>
<evidence type="ECO:0000313" key="7">
    <source>
        <dbReference type="EMBL" id="MEO1766155.1"/>
    </source>
</evidence>
<dbReference type="RefSeq" id="WP_347306931.1">
    <property type="nucleotide sequence ID" value="NZ_JBAJEX010000001.1"/>
</dbReference>
<dbReference type="Gene3D" id="1.10.760.10">
    <property type="entry name" value="Cytochrome c-like domain"/>
    <property type="match status" value="1"/>
</dbReference>
<dbReference type="InterPro" id="IPR009056">
    <property type="entry name" value="Cyt_c-like_dom"/>
</dbReference>
<keyword evidence="5" id="KW-0732">Signal</keyword>
<feature type="domain" description="Cytochrome c" evidence="6">
    <location>
        <begin position="41"/>
        <end position="134"/>
    </location>
</feature>
<keyword evidence="1 4" id="KW-0349">Heme</keyword>
<evidence type="ECO:0000259" key="6">
    <source>
        <dbReference type="PROSITE" id="PS51007"/>
    </source>
</evidence>
<accession>A0ABV0EBX7</accession>
<sequence length="135" mass="14652">MKALSFVIVVIAAPSALAATPAELLATYRAEAAKTAPNFAPSVQRGAEFFARRFGVSPQMPSCTSCHTEKPTQAGRHVITEKTIKPLAPAANGERFTDLAKAEKWFRRNCKEVVGRECTAAEKADFVAFLLETRP</sequence>
<reference evidence="7 8" key="1">
    <citation type="submission" date="2024-02" db="EMBL/GenBank/DDBJ databases">
        <title>New thermophilic sulfur-oxidizing bacteria from a hot springs of the Uzon caldera (Kamchatka, Russia).</title>
        <authorList>
            <person name="Dukat A.M."/>
            <person name="Elcheninov A.G."/>
            <person name="Frolov E.N."/>
        </authorList>
    </citation>
    <scope>NUCLEOTIDE SEQUENCE [LARGE SCALE GENOMIC DNA]</scope>
    <source>
        <strain evidence="7 8">AK1</strain>
    </source>
</reference>
<comment type="caution">
    <text evidence="7">The sequence shown here is derived from an EMBL/GenBank/DDBJ whole genome shotgun (WGS) entry which is preliminary data.</text>
</comment>
<feature type="chain" id="PRO_5045727858" evidence="5">
    <location>
        <begin position="19"/>
        <end position="135"/>
    </location>
</feature>
<evidence type="ECO:0000256" key="3">
    <source>
        <dbReference type="ARBA" id="ARBA00023004"/>
    </source>
</evidence>
<dbReference type="Pfam" id="PF09086">
    <property type="entry name" value="DUF1924"/>
    <property type="match status" value="1"/>
</dbReference>
<dbReference type="Proteomes" id="UP001482231">
    <property type="component" value="Unassembled WGS sequence"/>
</dbReference>
<evidence type="ECO:0000256" key="2">
    <source>
        <dbReference type="ARBA" id="ARBA00022723"/>
    </source>
</evidence>
<evidence type="ECO:0000256" key="1">
    <source>
        <dbReference type="ARBA" id="ARBA00022617"/>
    </source>
</evidence>
<organism evidence="7 8">
    <name type="scientific">Thiobacter aerophilum</name>
    <dbReference type="NCBI Taxonomy" id="3121275"/>
    <lineage>
        <taxon>Bacteria</taxon>
        <taxon>Pseudomonadati</taxon>
        <taxon>Pseudomonadota</taxon>
        <taxon>Betaproteobacteria</taxon>
        <taxon>Burkholderiales</taxon>
        <taxon>Thiobacteraceae</taxon>
        <taxon>Thiobacter</taxon>
    </lineage>
</organism>
<dbReference type="InterPro" id="IPR015170">
    <property type="entry name" value="DUF1924_SHP"/>
</dbReference>
<dbReference type="PROSITE" id="PS51007">
    <property type="entry name" value="CYTC"/>
    <property type="match status" value="1"/>
</dbReference>
<protein>
    <submittedName>
        <fullName evidence="7">DUF1924 domain-containing protein</fullName>
    </submittedName>
</protein>
<dbReference type="SUPFAM" id="SSF46626">
    <property type="entry name" value="Cytochrome c"/>
    <property type="match status" value="1"/>
</dbReference>
<evidence type="ECO:0000313" key="8">
    <source>
        <dbReference type="Proteomes" id="UP001482231"/>
    </source>
</evidence>
<evidence type="ECO:0000256" key="5">
    <source>
        <dbReference type="SAM" id="SignalP"/>
    </source>
</evidence>
<proteinExistence type="predicted"/>
<dbReference type="EMBL" id="JBAJEX010000001">
    <property type="protein sequence ID" value="MEO1766155.1"/>
    <property type="molecule type" value="Genomic_DNA"/>
</dbReference>
<gene>
    <name evidence="7" type="ORF">V6E02_02860</name>
</gene>
<keyword evidence="3 4" id="KW-0408">Iron</keyword>
<name>A0ABV0EBX7_9BURK</name>
<keyword evidence="8" id="KW-1185">Reference proteome</keyword>
<keyword evidence="2 4" id="KW-0479">Metal-binding</keyword>
<dbReference type="InterPro" id="IPR036909">
    <property type="entry name" value="Cyt_c-like_dom_sf"/>
</dbReference>
<evidence type="ECO:0000256" key="4">
    <source>
        <dbReference type="PROSITE-ProRule" id="PRU00433"/>
    </source>
</evidence>